<comment type="catalytic activity">
    <reaction evidence="1">
        <text>ATP + H2O = ADP + phosphate + H(+)</text>
        <dbReference type="Rhea" id="RHEA:13065"/>
        <dbReference type="ChEBI" id="CHEBI:15377"/>
        <dbReference type="ChEBI" id="CHEBI:15378"/>
        <dbReference type="ChEBI" id="CHEBI:30616"/>
        <dbReference type="ChEBI" id="CHEBI:43474"/>
        <dbReference type="ChEBI" id="CHEBI:456216"/>
    </reaction>
</comment>
<dbReference type="Pfam" id="PF00022">
    <property type="entry name" value="Actin"/>
    <property type="match status" value="2"/>
</dbReference>
<sequence>MDASAYAALPRVVLDNGSGFIKIGHASTKKPPYVIPNCVGQIKKKFGSQYYNDTLSSTSTEQTSNLNTHTNDSQYVSEGCYTLMEYFCMRPHTSSLLYDSNRQRAIWDKLIGRVNPSNTGNVLSYSNVLGIAPESTAICVTEPNLCPVQARQAAAEIIFEDFGFPLAAFIPSQTANAHYYDSAITRQFTSKSAQNELVLKSYPDPIPKYQTSTDTSCCLVIDCGFGTTHSVPFVNCKPIQNAALRTSLAGSSLNAYLKNTTALRFVNLEFNELVVQHMKEESCYISRNFDLELRAAKNLQRIPGNNLLRHRYFLPNYNTRSKTVMTRHFTTYREAPAPLLGENNENEVKKLADGDVDSLEKLEALIPSSNEPNFETSQDSLLEHESILNPDIMENNNQHIDLFAERFSIPEILFSPQDINIRDCGIVELAYRTIALSPPQIQPLLASNIFLCGGSTKFPGFTERFYTDIRKLLPTEWDVSVYSSEDPSLSAFYGAKIWTNDDSLFLSNAITRSIYFENGGSIINTNDMMKAKAAE</sequence>
<dbReference type="VEuPathDB" id="PiroplasmaDB:BEWA_030880"/>
<comment type="similarity">
    <text evidence="2">Belongs to the actin family.</text>
</comment>
<accession>L0AXE0</accession>
<dbReference type="Gene3D" id="3.30.420.40">
    <property type="match status" value="4"/>
</dbReference>
<dbReference type="RefSeq" id="XP_004829901.1">
    <property type="nucleotide sequence ID" value="XM_004829844.1"/>
</dbReference>
<dbReference type="KEGG" id="beq:BEWA_030880"/>
<reference evidence="3 4" key="1">
    <citation type="journal article" date="2012" name="BMC Genomics">
        <title>Comparative genomic analysis and phylogenetic position of Theileria equi.</title>
        <authorList>
            <person name="Kappmeyer L.S."/>
            <person name="Thiagarajan M."/>
            <person name="Herndon D.R."/>
            <person name="Ramsay J.D."/>
            <person name="Caler E."/>
            <person name="Djikeng A."/>
            <person name="Gillespie J.J."/>
            <person name="Lau A.O."/>
            <person name="Roalson E.H."/>
            <person name="Silva J.C."/>
            <person name="Silva M.G."/>
            <person name="Suarez C.E."/>
            <person name="Ueti M.W."/>
            <person name="Nene V.M."/>
            <person name="Mealey R.H."/>
            <person name="Knowles D.P."/>
            <person name="Brayton K.A."/>
        </authorList>
    </citation>
    <scope>NUCLEOTIDE SEQUENCE [LARGE SCALE GENOMIC DNA]</scope>
    <source>
        <strain evidence="3 4">WA</strain>
    </source>
</reference>
<dbReference type="eggNOG" id="KOG0680">
    <property type="taxonomic scope" value="Eukaryota"/>
</dbReference>
<organism evidence="3 4">
    <name type="scientific">Theileria equi strain WA</name>
    <dbReference type="NCBI Taxonomy" id="1537102"/>
    <lineage>
        <taxon>Eukaryota</taxon>
        <taxon>Sar</taxon>
        <taxon>Alveolata</taxon>
        <taxon>Apicomplexa</taxon>
        <taxon>Aconoidasida</taxon>
        <taxon>Piroplasmida</taxon>
        <taxon>Theileriidae</taxon>
        <taxon>Theileria</taxon>
    </lineage>
</organism>
<dbReference type="InterPro" id="IPR043129">
    <property type="entry name" value="ATPase_NBD"/>
</dbReference>
<dbReference type="PANTHER" id="PTHR11937">
    <property type="entry name" value="ACTIN"/>
    <property type="match status" value="1"/>
</dbReference>
<dbReference type="SUPFAM" id="SSF53067">
    <property type="entry name" value="Actin-like ATPase domain"/>
    <property type="match status" value="2"/>
</dbReference>
<gene>
    <name evidence="3" type="ORF">BEWA_030880</name>
</gene>
<evidence type="ECO:0000313" key="3">
    <source>
        <dbReference type="EMBL" id="AFZ80235.1"/>
    </source>
</evidence>
<dbReference type="STRING" id="1537102.L0AXE0"/>
<name>L0AXE0_THEEQ</name>
<protein>
    <recommendedName>
        <fullName evidence="5">Actin</fullName>
    </recommendedName>
</protein>
<dbReference type="OrthoDB" id="6220758at2759"/>
<dbReference type="EMBL" id="CP001669">
    <property type="protein sequence ID" value="AFZ80235.1"/>
    <property type="molecule type" value="Genomic_DNA"/>
</dbReference>
<evidence type="ECO:0000313" key="4">
    <source>
        <dbReference type="Proteomes" id="UP000031512"/>
    </source>
</evidence>
<dbReference type="Proteomes" id="UP000031512">
    <property type="component" value="Chromosome 1"/>
</dbReference>
<evidence type="ECO:0008006" key="5">
    <source>
        <dbReference type="Google" id="ProtNLM"/>
    </source>
</evidence>
<dbReference type="InterPro" id="IPR004000">
    <property type="entry name" value="Actin"/>
</dbReference>
<proteinExistence type="inferred from homology"/>
<dbReference type="GeneID" id="15806740"/>
<evidence type="ECO:0000256" key="2">
    <source>
        <dbReference type="RuleBase" id="RU000487"/>
    </source>
</evidence>
<dbReference type="AlphaFoldDB" id="L0AXE0"/>
<dbReference type="Gene3D" id="3.90.640.10">
    <property type="entry name" value="Actin, Chain A, domain 4"/>
    <property type="match status" value="2"/>
</dbReference>
<evidence type="ECO:0000256" key="1">
    <source>
        <dbReference type="ARBA" id="ARBA00049360"/>
    </source>
</evidence>
<keyword evidence="4" id="KW-1185">Reference proteome</keyword>
<dbReference type="SMART" id="SM00268">
    <property type="entry name" value="ACTIN"/>
    <property type="match status" value="1"/>
</dbReference>